<evidence type="ECO:0000313" key="2">
    <source>
        <dbReference type="EnsemblMetazoa" id="XP_038048977.1"/>
    </source>
</evidence>
<proteinExistence type="predicted"/>
<organism evidence="2 3">
    <name type="scientific">Patiria miniata</name>
    <name type="common">Bat star</name>
    <name type="synonym">Asterina miniata</name>
    <dbReference type="NCBI Taxonomy" id="46514"/>
    <lineage>
        <taxon>Eukaryota</taxon>
        <taxon>Metazoa</taxon>
        <taxon>Echinodermata</taxon>
        <taxon>Eleutherozoa</taxon>
        <taxon>Asterozoa</taxon>
        <taxon>Asteroidea</taxon>
        <taxon>Valvatacea</taxon>
        <taxon>Valvatida</taxon>
        <taxon>Asterinidae</taxon>
        <taxon>Patiria</taxon>
    </lineage>
</organism>
<dbReference type="AlphaFoldDB" id="A0A913ZB19"/>
<keyword evidence="1" id="KW-0732">Signal</keyword>
<dbReference type="InterPro" id="IPR029034">
    <property type="entry name" value="Cystine-knot_cytokine"/>
</dbReference>
<evidence type="ECO:0000313" key="3">
    <source>
        <dbReference type="Proteomes" id="UP000887568"/>
    </source>
</evidence>
<protein>
    <submittedName>
        <fullName evidence="2">Uncharacterized protein</fullName>
    </submittedName>
</protein>
<dbReference type="Proteomes" id="UP000887568">
    <property type="component" value="Unplaced"/>
</dbReference>
<dbReference type="OMA" id="TCCKCAY"/>
<dbReference type="RefSeq" id="XP_038048977.1">
    <property type="nucleotide sequence ID" value="XM_038193049.1"/>
</dbReference>
<reference evidence="2" key="1">
    <citation type="submission" date="2022-11" db="UniProtKB">
        <authorList>
            <consortium name="EnsemblMetazoa"/>
        </authorList>
    </citation>
    <scope>IDENTIFICATION</scope>
</reference>
<dbReference type="EnsemblMetazoa" id="XM_038193049.1">
    <property type="protein sequence ID" value="XP_038048977.1"/>
    <property type="gene ID" value="LOC119722750"/>
</dbReference>
<name>A0A913ZB19_PATMI</name>
<dbReference type="Gene3D" id="2.10.90.10">
    <property type="entry name" value="Cystine-knot cytokines"/>
    <property type="match status" value="1"/>
</dbReference>
<feature type="signal peptide" evidence="1">
    <location>
        <begin position="1"/>
        <end position="31"/>
    </location>
</feature>
<evidence type="ECO:0000256" key="1">
    <source>
        <dbReference type="SAM" id="SignalP"/>
    </source>
</evidence>
<keyword evidence="3" id="KW-1185">Reference proteome</keyword>
<dbReference type="PROSITE" id="PS50270">
    <property type="entry name" value="NGF_2"/>
    <property type="match status" value="1"/>
</dbReference>
<dbReference type="SUPFAM" id="SSF57501">
    <property type="entry name" value="Cystine-knot cytokines"/>
    <property type="match status" value="1"/>
</dbReference>
<dbReference type="GeneID" id="119722750"/>
<dbReference type="OrthoDB" id="10315294at2759"/>
<feature type="chain" id="PRO_5036965235" evidence="1">
    <location>
        <begin position="32"/>
        <end position="268"/>
    </location>
</feature>
<accession>A0A913ZB19</accession>
<sequence>MAACNLSRFSLFVISLLSIWTIMDIFKMSDAGVLDDETGFRFEMMDQGNLQQKRKIGLRRFPKMVPDNGMFHFVLKDIAQELVHLLEEGGLSLSSTHRDTIHDKIESIYERSKDHPALESDLIAYSPKKPDYHQYTPDSVLRTRAQERREKRAYPGEIHEVCESGEEWERLPTANLRNHTLVKVLPGLRFHMRQCTSQSEDSSCIGISPGFGVTSCQTTGTWVRALVCGGCNFNTDPDCNNRCPDVRELYHWELVYTPTCCKCAYSLF</sequence>